<dbReference type="RefSeq" id="WP_100686733.1">
    <property type="nucleotide sequence ID" value="NZ_JBHTBD010000001.1"/>
</dbReference>
<name>A0ABW2IQZ6_9GAMM</name>
<dbReference type="Pfam" id="PF13511">
    <property type="entry name" value="DUF4124"/>
    <property type="match status" value="1"/>
</dbReference>
<organism evidence="2 3">
    <name type="scientific">Marinobacter aromaticivorans</name>
    <dbReference type="NCBI Taxonomy" id="1494078"/>
    <lineage>
        <taxon>Bacteria</taxon>
        <taxon>Pseudomonadati</taxon>
        <taxon>Pseudomonadota</taxon>
        <taxon>Gammaproteobacteria</taxon>
        <taxon>Pseudomonadales</taxon>
        <taxon>Marinobacteraceae</taxon>
        <taxon>Marinobacter</taxon>
    </lineage>
</organism>
<evidence type="ECO:0000313" key="2">
    <source>
        <dbReference type="EMBL" id="MFC7293402.1"/>
    </source>
</evidence>
<dbReference type="InterPro" id="IPR025392">
    <property type="entry name" value="DUF4124"/>
</dbReference>
<accession>A0ABW2IQZ6</accession>
<comment type="caution">
    <text evidence="2">The sequence shown here is derived from an EMBL/GenBank/DDBJ whole genome shotgun (WGS) entry which is preliminary data.</text>
</comment>
<evidence type="ECO:0000259" key="1">
    <source>
        <dbReference type="Pfam" id="PF13511"/>
    </source>
</evidence>
<proteinExistence type="predicted"/>
<feature type="domain" description="DUF4124" evidence="1">
    <location>
        <begin position="10"/>
        <end position="55"/>
    </location>
</feature>
<sequence>MPGIVATAILILVFPPAAIADIYTWTDASGVVHFTDTPPRGKSHEPFEVADPVTLPMAENLRQHKRISDIRKQVKGMLATDGNSEAAHRKSKAKALAKQEKTCAGYREKLAGIQSQLRRGYGVDKGNSLRRKRRKLNRLLGRECILR</sequence>
<dbReference type="Proteomes" id="UP001596506">
    <property type="component" value="Unassembled WGS sequence"/>
</dbReference>
<dbReference type="EMBL" id="JBHTBD010000001">
    <property type="protein sequence ID" value="MFC7293402.1"/>
    <property type="molecule type" value="Genomic_DNA"/>
</dbReference>
<gene>
    <name evidence="2" type="ORF">ACFQQA_01570</name>
</gene>
<reference evidence="3" key="1">
    <citation type="journal article" date="2019" name="Int. J. Syst. Evol. Microbiol.">
        <title>The Global Catalogue of Microorganisms (GCM) 10K type strain sequencing project: providing services to taxonomists for standard genome sequencing and annotation.</title>
        <authorList>
            <consortium name="The Broad Institute Genomics Platform"/>
            <consortium name="The Broad Institute Genome Sequencing Center for Infectious Disease"/>
            <person name="Wu L."/>
            <person name="Ma J."/>
        </authorList>
    </citation>
    <scope>NUCLEOTIDE SEQUENCE [LARGE SCALE GENOMIC DNA]</scope>
    <source>
        <strain evidence="3">CCUG 60559</strain>
    </source>
</reference>
<protein>
    <submittedName>
        <fullName evidence="2">DUF4124 domain-containing protein</fullName>
    </submittedName>
</protein>
<evidence type="ECO:0000313" key="3">
    <source>
        <dbReference type="Proteomes" id="UP001596506"/>
    </source>
</evidence>
<keyword evidence="3" id="KW-1185">Reference proteome</keyword>